<protein>
    <submittedName>
        <fullName evidence="10">Uncharacterized protein</fullName>
    </submittedName>
</protein>
<dbReference type="GO" id="GO:0015679">
    <property type="term" value="P:plasma membrane copper ion transport"/>
    <property type="evidence" value="ECO:0007669"/>
    <property type="project" value="TreeGrafter"/>
</dbReference>
<evidence type="ECO:0000259" key="5">
    <source>
        <dbReference type="Pfam" id="PF19335"/>
    </source>
</evidence>
<accession>A0A0F9W5T7</accession>
<dbReference type="PANTHER" id="PTHR30097">
    <property type="entry name" value="CATION EFFLUX SYSTEM PROTEIN CUSB"/>
    <property type="match status" value="1"/>
</dbReference>
<dbReference type="InterPro" id="IPR058792">
    <property type="entry name" value="Beta-barrel_RND_2"/>
</dbReference>
<dbReference type="FunFam" id="2.40.420.20:FF:000006">
    <property type="entry name" value="RND family efflux transporter MFP subunit"/>
    <property type="match status" value="1"/>
</dbReference>
<dbReference type="InterPro" id="IPR045800">
    <property type="entry name" value="HMBD"/>
</dbReference>
<evidence type="ECO:0000256" key="1">
    <source>
        <dbReference type="ARBA" id="ARBA00009477"/>
    </source>
</evidence>
<feature type="domain" description="CusB-like three alpha-helical bundle" evidence="6">
    <location>
        <begin position="158"/>
        <end position="202"/>
    </location>
</feature>
<evidence type="ECO:0000256" key="4">
    <source>
        <dbReference type="SAM" id="MobiDB-lite"/>
    </source>
</evidence>
<dbReference type="Gene3D" id="2.40.30.170">
    <property type="match status" value="1"/>
</dbReference>
<dbReference type="AlphaFoldDB" id="A0A0F9W5T7"/>
<evidence type="ECO:0000259" key="6">
    <source>
        <dbReference type="Pfam" id="PF25869"/>
    </source>
</evidence>
<dbReference type="Pfam" id="PF25869">
    <property type="entry name" value="3HB_CusB"/>
    <property type="match status" value="1"/>
</dbReference>
<dbReference type="Pfam" id="PF19335">
    <property type="entry name" value="HMBD"/>
    <property type="match status" value="1"/>
</dbReference>
<sequence>MNTRNMLLAGIVVAALILVAAYFILMPQQANISAEHASSTTRQPLYWVAPMDPDYRRDEPGLSPMGMELVPVYEDNDEDASVTISATVQQNLGVRLGMVTMGEFRQQADAVGYTAWDQSTIQMLHPRAEGWLEQFNVASVGDRVSAGQILYQLFSPRLVSAQREYLNAAGNAVLRKAAEDRLLALGVTPAQVTELASSNEVSAQLAYRAESDAVVSAIGAREGSYVTPADTILTLASLDRIWLDVEVPSTAMSWMEVGLPVTAEFPAYSAEQWQGQVALVYPELDPVTRSLRLRLEIDNPEHRLKPNMFASVQVEGPTRHNVVSVPTEAVIRSGQGARVLLAAGDGRFTVKPVRTGVTRGDRIEVLDGLSDGMQVVTSGQFLLDSEANGEQAMARLNAAGSDSDLDPEQVNDQQEDTGTAPATLTGTGTIQSISDNRVTLDHGPIPALNWPSMVMGFQIMPGVDLSDVAEGDQIEFDFMPMPAGGYSITALRPAKTSGPGDTP</sequence>
<evidence type="ECO:0000256" key="2">
    <source>
        <dbReference type="ARBA" id="ARBA00022448"/>
    </source>
</evidence>
<dbReference type="Pfam" id="PF25954">
    <property type="entry name" value="Beta-barrel_RND_2"/>
    <property type="match status" value="1"/>
</dbReference>
<keyword evidence="2" id="KW-0813">Transport</keyword>
<dbReference type="Pfam" id="PF25919">
    <property type="entry name" value="BSH_CusB"/>
    <property type="match status" value="1"/>
</dbReference>
<dbReference type="Gene3D" id="2.40.50.320">
    <property type="entry name" value="Copper binding periplasmic protein CusF"/>
    <property type="match status" value="1"/>
</dbReference>
<feature type="compositionally biased region" description="Low complexity" evidence="4">
    <location>
        <begin position="417"/>
        <end position="428"/>
    </location>
</feature>
<dbReference type="GO" id="GO:0016020">
    <property type="term" value="C:membrane"/>
    <property type="evidence" value="ECO:0007669"/>
    <property type="project" value="InterPro"/>
</dbReference>
<dbReference type="NCBIfam" id="TIGR01730">
    <property type="entry name" value="RND_mfp"/>
    <property type="match status" value="1"/>
</dbReference>
<feature type="domain" description="Heavy metal binding" evidence="5">
    <location>
        <begin position="46"/>
        <end position="72"/>
    </location>
</feature>
<dbReference type="InterPro" id="IPR058649">
    <property type="entry name" value="CzcB_C"/>
</dbReference>
<proteinExistence type="inferred from homology"/>
<dbReference type="GO" id="GO:0030288">
    <property type="term" value="C:outer membrane-bounded periplasmic space"/>
    <property type="evidence" value="ECO:0007669"/>
    <property type="project" value="TreeGrafter"/>
</dbReference>
<dbReference type="InterPro" id="IPR051909">
    <property type="entry name" value="MFP_Cation_Efflux"/>
</dbReference>
<feature type="domain" description="CusB-like barrel-sandwich hybrid" evidence="7">
    <location>
        <begin position="122"/>
        <end position="235"/>
    </location>
</feature>
<dbReference type="EMBL" id="LAZR01000001">
    <property type="protein sequence ID" value="KKO12646.1"/>
    <property type="molecule type" value="Genomic_DNA"/>
</dbReference>
<evidence type="ECO:0000259" key="7">
    <source>
        <dbReference type="Pfam" id="PF25919"/>
    </source>
</evidence>
<dbReference type="Pfam" id="PF25975">
    <property type="entry name" value="CzcB_C"/>
    <property type="match status" value="1"/>
</dbReference>
<dbReference type="PANTHER" id="PTHR30097:SF15">
    <property type="entry name" value="CATION EFFLUX SYSTEM PROTEIN CUSB"/>
    <property type="match status" value="1"/>
</dbReference>
<dbReference type="InterPro" id="IPR021647">
    <property type="entry name" value="CusF_Ec"/>
</dbReference>
<dbReference type="InterPro" id="IPR042230">
    <property type="entry name" value="CusF_sf"/>
</dbReference>
<feature type="domain" description="CzcB-like C-terminal circularly permuted SH3-like" evidence="9">
    <location>
        <begin position="323"/>
        <end position="383"/>
    </location>
</feature>
<evidence type="ECO:0000259" key="8">
    <source>
        <dbReference type="Pfam" id="PF25954"/>
    </source>
</evidence>
<feature type="region of interest" description="Disordered" evidence="4">
    <location>
        <begin position="400"/>
        <end position="428"/>
    </location>
</feature>
<dbReference type="Pfam" id="PF11604">
    <property type="entry name" value="CusF_Ec"/>
    <property type="match status" value="1"/>
</dbReference>
<dbReference type="Gene3D" id="6.10.140.730">
    <property type="match status" value="1"/>
</dbReference>
<dbReference type="InterPro" id="IPR006143">
    <property type="entry name" value="RND_pump_MFP"/>
</dbReference>
<dbReference type="GO" id="GO:0060003">
    <property type="term" value="P:copper ion export"/>
    <property type="evidence" value="ECO:0007669"/>
    <property type="project" value="TreeGrafter"/>
</dbReference>
<name>A0A0F9W5T7_9ZZZZ</name>
<comment type="similarity">
    <text evidence="1">Belongs to the membrane fusion protein (MFP) (TC 8.A.1) family.</text>
</comment>
<dbReference type="FunFam" id="2.40.30.170:FF:000010">
    <property type="entry name" value="Efflux RND transporter periplasmic adaptor subunit"/>
    <property type="match status" value="1"/>
</dbReference>
<gene>
    <name evidence="10" type="ORF">LCGC14_0006620</name>
</gene>
<dbReference type="InterPro" id="IPR058790">
    <property type="entry name" value="BSH_CusB"/>
</dbReference>
<organism evidence="10">
    <name type="scientific">marine sediment metagenome</name>
    <dbReference type="NCBI Taxonomy" id="412755"/>
    <lineage>
        <taxon>unclassified sequences</taxon>
        <taxon>metagenomes</taxon>
        <taxon>ecological metagenomes</taxon>
    </lineage>
</organism>
<reference evidence="10" key="1">
    <citation type="journal article" date="2015" name="Nature">
        <title>Complex archaea that bridge the gap between prokaryotes and eukaryotes.</title>
        <authorList>
            <person name="Spang A."/>
            <person name="Saw J.H."/>
            <person name="Jorgensen S.L."/>
            <person name="Zaremba-Niedzwiedzka K."/>
            <person name="Martijn J."/>
            <person name="Lind A.E."/>
            <person name="van Eijk R."/>
            <person name="Schleper C."/>
            <person name="Guy L."/>
            <person name="Ettema T.J."/>
        </authorList>
    </citation>
    <scope>NUCLEOTIDE SEQUENCE</scope>
</reference>
<dbReference type="InterPro" id="IPR058791">
    <property type="entry name" value="3HB_CusB"/>
</dbReference>
<evidence type="ECO:0000256" key="3">
    <source>
        <dbReference type="ARBA" id="ARBA00022833"/>
    </source>
</evidence>
<dbReference type="Gene3D" id="2.40.420.20">
    <property type="match status" value="1"/>
</dbReference>
<dbReference type="GO" id="GO:0046914">
    <property type="term" value="F:transition metal ion binding"/>
    <property type="evidence" value="ECO:0007669"/>
    <property type="project" value="TreeGrafter"/>
</dbReference>
<dbReference type="SUPFAM" id="SSF111369">
    <property type="entry name" value="HlyD-like secretion proteins"/>
    <property type="match status" value="1"/>
</dbReference>
<evidence type="ECO:0000313" key="10">
    <source>
        <dbReference type="EMBL" id="KKO12646.1"/>
    </source>
</evidence>
<keyword evidence="3" id="KW-0862">Zinc</keyword>
<evidence type="ECO:0000259" key="9">
    <source>
        <dbReference type="Pfam" id="PF25975"/>
    </source>
</evidence>
<dbReference type="GO" id="GO:0022857">
    <property type="term" value="F:transmembrane transporter activity"/>
    <property type="evidence" value="ECO:0007669"/>
    <property type="project" value="InterPro"/>
</dbReference>
<feature type="domain" description="CusB-like beta-barrel" evidence="8">
    <location>
        <begin position="241"/>
        <end position="316"/>
    </location>
</feature>
<feature type="compositionally biased region" description="Acidic residues" evidence="4">
    <location>
        <begin position="403"/>
        <end position="415"/>
    </location>
</feature>
<comment type="caution">
    <text evidence="10">The sequence shown here is derived from an EMBL/GenBank/DDBJ whole genome shotgun (WGS) entry which is preliminary data.</text>
</comment>